<organism evidence="2 3">
    <name type="scientific">Roseomonas fluvialis</name>
    <dbReference type="NCBI Taxonomy" id="1750527"/>
    <lineage>
        <taxon>Bacteria</taxon>
        <taxon>Pseudomonadati</taxon>
        <taxon>Pseudomonadota</taxon>
        <taxon>Alphaproteobacteria</taxon>
        <taxon>Acetobacterales</taxon>
        <taxon>Roseomonadaceae</taxon>
        <taxon>Roseomonas</taxon>
    </lineage>
</organism>
<evidence type="ECO:0000313" key="3">
    <source>
        <dbReference type="Proteomes" id="UP000831327"/>
    </source>
</evidence>
<gene>
    <name evidence="2" type="ORF">Rmf_40060</name>
</gene>
<dbReference type="Proteomes" id="UP000831327">
    <property type="component" value="Chromosome"/>
</dbReference>
<proteinExistence type="predicted"/>
<name>A0ABN6P5X2_9PROT</name>
<evidence type="ECO:0000256" key="1">
    <source>
        <dbReference type="SAM" id="MobiDB-lite"/>
    </source>
</evidence>
<keyword evidence="3" id="KW-1185">Reference proteome</keyword>
<sequence length="97" mass="10766">MPQSLRDLPARTGGKAGAARVPLPDLRAAGRRLLPLPGYWATVDGGPNALRWGPWEWVVIPPEDSPERDRKSRGRGRAQTWATDRFREERATDHASG</sequence>
<evidence type="ECO:0000313" key="2">
    <source>
        <dbReference type="EMBL" id="BDG74077.1"/>
    </source>
</evidence>
<feature type="region of interest" description="Disordered" evidence="1">
    <location>
        <begin position="61"/>
        <end position="97"/>
    </location>
</feature>
<feature type="region of interest" description="Disordered" evidence="1">
    <location>
        <begin position="1"/>
        <end position="21"/>
    </location>
</feature>
<dbReference type="EMBL" id="AP025637">
    <property type="protein sequence ID" value="BDG74077.1"/>
    <property type="molecule type" value="Genomic_DNA"/>
</dbReference>
<accession>A0ABN6P5X2</accession>
<protein>
    <submittedName>
        <fullName evidence="2">Uncharacterized protein</fullName>
    </submittedName>
</protein>
<feature type="compositionally biased region" description="Basic and acidic residues" evidence="1">
    <location>
        <begin position="84"/>
        <end position="97"/>
    </location>
</feature>
<reference evidence="2 3" key="1">
    <citation type="journal article" date="2016" name="Microbes Environ.">
        <title>Phylogenetically diverse aerobic anoxygenic phototrophic bacteria isolated from epilithic biofilms in Tama river, Japan.</title>
        <authorList>
            <person name="Hirose S."/>
            <person name="Matsuura K."/>
            <person name="Haruta S."/>
        </authorList>
    </citation>
    <scope>NUCLEOTIDE SEQUENCE [LARGE SCALE GENOMIC DNA]</scope>
    <source>
        <strain evidence="2 3">S08</strain>
    </source>
</reference>